<dbReference type="PROSITE" id="PS00878">
    <property type="entry name" value="ODR_DC_2_1"/>
    <property type="match status" value="1"/>
</dbReference>
<dbReference type="GO" id="GO:0009089">
    <property type="term" value="P:lysine biosynthetic process via diaminopimelate"/>
    <property type="evidence" value="ECO:0007669"/>
    <property type="project" value="UniProtKB-UniRule"/>
</dbReference>
<dbReference type="HAMAP" id="MF_02120">
    <property type="entry name" value="LysA"/>
    <property type="match status" value="1"/>
</dbReference>
<comment type="function">
    <text evidence="5">Specifically catalyzes the decarboxylation of meso-diaminopimelate (meso-DAP) to L-lysine.</text>
</comment>
<feature type="domain" description="Orn/DAP/Arg decarboxylase 2 N-terminal" evidence="10">
    <location>
        <begin position="31"/>
        <end position="273"/>
    </location>
</feature>
<dbReference type="InterPro" id="IPR002986">
    <property type="entry name" value="DAP_deCOOHase_LysA"/>
</dbReference>
<proteinExistence type="inferred from homology"/>
<comment type="cofactor">
    <cofactor evidence="1 5 7 8">
        <name>pyridoxal 5'-phosphate</name>
        <dbReference type="ChEBI" id="CHEBI:597326"/>
    </cofactor>
</comment>
<dbReference type="InterPro" id="IPR022644">
    <property type="entry name" value="De-COase2_N"/>
</dbReference>
<dbReference type="GO" id="GO:0030170">
    <property type="term" value="F:pyridoxal phosphate binding"/>
    <property type="evidence" value="ECO:0007669"/>
    <property type="project" value="UniProtKB-UniRule"/>
</dbReference>
<keyword evidence="3 5" id="KW-0663">Pyridoxal phosphate</keyword>
<dbReference type="AlphaFoldDB" id="A0A9D1H8Y2"/>
<feature type="binding site" evidence="5">
    <location>
        <position position="336"/>
    </location>
    <ligand>
        <name>substrate</name>
    </ligand>
</feature>
<dbReference type="InterPro" id="IPR000183">
    <property type="entry name" value="Orn/DAP/Arg_de-COase"/>
</dbReference>
<reference evidence="11" key="1">
    <citation type="submission" date="2020-10" db="EMBL/GenBank/DDBJ databases">
        <authorList>
            <person name="Gilroy R."/>
        </authorList>
    </citation>
    <scope>NUCLEOTIDE SEQUENCE</scope>
    <source>
        <strain evidence="11">1383</strain>
    </source>
</reference>
<evidence type="ECO:0000256" key="6">
    <source>
        <dbReference type="NCBIfam" id="TIGR01048"/>
    </source>
</evidence>
<dbReference type="SUPFAM" id="SSF51419">
    <property type="entry name" value="PLP-binding barrel"/>
    <property type="match status" value="1"/>
</dbReference>
<gene>
    <name evidence="5 11" type="primary">lysA</name>
    <name evidence="11" type="ORF">IAC44_03205</name>
</gene>
<protein>
    <recommendedName>
        <fullName evidence="5 6">Diaminopimelate decarboxylase</fullName>
        <shortName evidence="5">DAP decarboxylase</shortName>
        <shortName evidence="5">DAPDC</shortName>
        <ecNumber evidence="5 6">4.1.1.20</ecNumber>
    </recommendedName>
</protein>
<dbReference type="InterPro" id="IPR009006">
    <property type="entry name" value="Ala_racemase/Decarboxylase_C"/>
</dbReference>
<dbReference type="Pfam" id="PF00278">
    <property type="entry name" value="Orn_DAP_Arg_deC"/>
    <property type="match status" value="1"/>
</dbReference>
<evidence type="ECO:0000256" key="5">
    <source>
        <dbReference type="HAMAP-Rule" id="MF_02120"/>
    </source>
</evidence>
<evidence type="ECO:0000256" key="2">
    <source>
        <dbReference type="ARBA" id="ARBA00022793"/>
    </source>
</evidence>
<dbReference type="EC" id="4.1.1.20" evidence="5 6"/>
<comment type="subunit">
    <text evidence="5">Homodimer.</text>
</comment>
<dbReference type="Gene3D" id="3.20.20.10">
    <property type="entry name" value="Alanine racemase"/>
    <property type="match status" value="1"/>
</dbReference>
<dbReference type="PRINTS" id="PR01181">
    <property type="entry name" value="DAPDCRBXLASE"/>
</dbReference>
<comment type="caution">
    <text evidence="5">Lacks conserved residue(s) required for the propagation of feature annotation.</text>
</comment>
<dbReference type="PANTHER" id="PTHR43727">
    <property type="entry name" value="DIAMINOPIMELATE DECARBOXYLASE"/>
    <property type="match status" value="1"/>
</dbReference>
<evidence type="ECO:0000256" key="4">
    <source>
        <dbReference type="ARBA" id="ARBA00023239"/>
    </source>
</evidence>
<evidence type="ECO:0000259" key="10">
    <source>
        <dbReference type="Pfam" id="PF02784"/>
    </source>
</evidence>
<comment type="catalytic activity">
    <reaction evidence="5 8">
        <text>meso-2,6-diaminopimelate + H(+) = L-lysine + CO2</text>
        <dbReference type="Rhea" id="RHEA:15101"/>
        <dbReference type="ChEBI" id="CHEBI:15378"/>
        <dbReference type="ChEBI" id="CHEBI:16526"/>
        <dbReference type="ChEBI" id="CHEBI:32551"/>
        <dbReference type="ChEBI" id="CHEBI:57791"/>
        <dbReference type="EC" id="4.1.1.20"/>
    </reaction>
</comment>
<keyword evidence="4 5" id="KW-0456">Lyase</keyword>
<evidence type="ECO:0000313" key="12">
    <source>
        <dbReference type="Proteomes" id="UP000824161"/>
    </source>
</evidence>
<comment type="pathway">
    <text evidence="5 8">Amino-acid biosynthesis; L-lysine biosynthesis via DAP pathway; L-lysine from DL-2,6-diaminopimelate: step 1/1.</text>
</comment>
<dbReference type="CDD" id="cd06828">
    <property type="entry name" value="PLPDE_III_DapDC"/>
    <property type="match status" value="1"/>
</dbReference>
<feature type="binding site" evidence="5">
    <location>
        <position position="363"/>
    </location>
    <ligand>
        <name>pyridoxal 5'-phosphate</name>
        <dbReference type="ChEBI" id="CHEBI:597326"/>
    </ligand>
</feature>
<feature type="binding site" evidence="5">
    <location>
        <position position="309"/>
    </location>
    <ligand>
        <name>substrate</name>
    </ligand>
</feature>
<dbReference type="Proteomes" id="UP000824161">
    <property type="component" value="Unassembled WGS sequence"/>
</dbReference>
<dbReference type="EMBL" id="DVLY01000075">
    <property type="protein sequence ID" value="HIT97825.1"/>
    <property type="molecule type" value="Genomic_DNA"/>
</dbReference>
<dbReference type="FunFam" id="3.20.20.10:FF:000003">
    <property type="entry name" value="Diaminopimelate decarboxylase"/>
    <property type="match status" value="1"/>
</dbReference>
<dbReference type="NCBIfam" id="TIGR01048">
    <property type="entry name" value="lysA"/>
    <property type="match status" value="1"/>
</dbReference>
<dbReference type="InterPro" id="IPR022653">
    <property type="entry name" value="De-COase2_pyr-phos_BS"/>
</dbReference>
<accession>A0A9D1H8Y2</accession>
<dbReference type="GO" id="GO:0008836">
    <property type="term" value="F:diaminopimelate decarboxylase activity"/>
    <property type="evidence" value="ECO:0007669"/>
    <property type="project" value="UniProtKB-UniRule"/>
</dbReference>
<evidence type="ECO:0000256" key="3">
    <source>
        <dbReference type="ARBA" id="ARBA00022898"/>
    </source>
</evidence>
<comment type="caution">
    <text evidence="11">The sequence shown here is derived from an EMBL/GenBank/DDBJ whole genome shotgun (WGS) entry which is preliminary data.</text>
</comment>
<dbReference type="Gene3D" id="2.40.37.10">
    <property type="entry name" value="Lyase, Ornithine Decarboxylase, Chain A, domain 1"/>
    <property type="match status" value="1"/>
</dbReference>
<sequence length="408" mass="45392">MNQNDRYLIGGIPAETLAERYGTPVYVYDCAQIEQQYARLDGVFRPVADHRIHFAMKALSNINILRVIRGLGAGVDTVSVNEIRLALLAGFAPKDIIYTPNGVPMQEIDQAVELGVHIHIDSVETLQVFARTHPGVPVGIRITPEIFAGGHAKISVGGRESKFGIPLERMDEVEALAEREGLPIVGVHLHTGSDIYDVDVFLEGAERVFSVARRFPVEYIDFGSGFKVPYRPDEHGTDVELLGEKLSARFNRFVQQTARPVRMVVEPGKFLVSRCGTLLVRADWVKHTPAADFVQVDSGLCHLIRPMMYDAYHHILNVSNPCGAPKQYNVTGFICETDNFAVHRTLPEVRRGDLLAILNAGAYGYTMASVYNSRFRPPQVLVKDGADYLISRRETLDDLLALQTDYGF</sequence>
<feature type="binding site" evidence="5">
    <location>
        <position position="363"/>
    </location>
    <ligand>
        <name>substrate</name>
    </ligand>
</feature>
<dbReference type="Pfam" id="PF02784">
    <property type="entry name" value="Orn_Arg_deC_N"/>
    <property type="match status" value="1"/>
</dbReference>
<keyword evidence="5" id="KW-0028">Amino-acid biosynthesis</keyword>
<feature type="binding site" evidence="5">
    <location>
        <position position="225"/>
    </location>
    <ligand>
        <name>pyridoxal 5'-phosphate</name>
        <dbReference type="ChEBI" id="CHEBI:597326"/>
    </ligand>
</feature>
<dbReference type="PRINTS" id="PR01179">
    <property type="entry name" value="ODADCRBXLASE"/>
</dbReference>
<dbReference type="SUPFAM" id="SSF50621">
    <property type="entry name" value="Alanine racemase C-terminal domain-like"/>
    <property type="match status" value="1"/>
</dbReference>
<comment type="similarity">
    <text evidence="5">Belongs to the Orn/Lys/Arg decarboxylase class-II family. LysA subfamily.</text>
</comment>
<evidence type="ECO:0000259" key="9">
    <source>
        <dbReference type="Pfam" id="PF00278"/>
    </source>
</evidence>
<name>A0A9D1H8Y2_9FLAO</name>
<evidence type="ECO:0000256" key="1">
    <source>
        <dbReference type="ARBA" id="ARBA00001933"/>
    </source>
</evidence>
<feature type="domain" description="Orn/DAP/Arg decarboxylase 2 C-terminal" evidence="9">
    <location>
        <begin position="26"/>
        <end position="361"/>
    </location>
</feature>
<reference evidence="11" key="2">
    <citation type="journal article" date="2021" name="PeerJ">
        <title>Extensive microbial diversity within the chicken gut microbiome revealed by metagenomics and culture.</title>
        <authorList>
            <person name="Gilroy R."/>
            <person name="Ravi A."/>
            <person name="Getino M."/>
            <person name="Pursley I."/>
            <person name="Horton D.L."/>
            <person name="Alikhan N.F."/>
            <person name="Baker D."/>
            <person name="Gharbi K."/>
            <person name="Hall N."/>
            <person name="Watson M."/>
            <person name="Adriaenssens E.M."/>
            <person name="Foster-Nyarko E."/>
            <person name="Jarju S."/>
            <person name="Secka A."/>
            <person name="Antonio M."/>
            <person name="Oren A."/>
            <person name="Chaudhuri R.R."/>
            <person name="La Ragione R."/>
            <person name="Hildebrand F."/>
            <person name="Pallen M.J."/>
        </authorList>
    </citation>
    <scope>NUCLEOTIDE SEQUENCE</scope>
    <source>
        <strain evidence="11">1383</strain>
    </source>
</reference>
<feature type="modified residue" description="N6-(pyridoxal phosphate)lysine" evidence="5 7">
    <location>
        <position position="57"/>
    </location>
</feature>
<feature type="binding site" evidence="5">
    <location>
        <position position="305"/>
    </location>
    <ligand>
        <name>substrate</name>
    </ligand>
</feature>
<keyword evidence="5 8" id="KW-0457">Lysine biosynthesis</keyword>
<evidence type="ECO:0000313" key="11">
    <source>
        <dbReference type="EMBL" id="HIT97825.1"/>
    </source>
</evidence>
<dbReference type="InterPro" id="IPR029066">
    <property type="entry name" value="PLP-binding_barrel"/>
</dbReference>
<organism evidence="11 12">
    <name type="scientific">Candidatus Merdimorpha stercoravium</name>
    <dbReference type="NCBI Taxonomy" id="2840863"/>
    <lineage>
        <taxon>Bacteria</taxon>
        <taxon>Pseudomonadati</taxon>
        <taxon>Bacteroidota</taxon>
        <taxon>Flavobacteriia</taxon>
        <taxon>Flavobacteriales</taxon>
        <taxon>Candidatus Merdimorpha</taxon>
    </lineage>
</organism>
<evidence type="ECO:0000256" key="8">
    <source>
        <dbReference type="RuleBase" id="RU003738"/>
    </source>
</evidence>
<feature type="active site" description="Proton donor" evidence="7">
    <location>
        <position position="335"/>
    </location>
</feature>
<dbReference type="PANTHER" id="PTHR43727:SF2">
    <property type="entry name" value="GROUP IV DECARBOXYLASE"/>
    <property type="match status" value="1"/>
</dbReference>
<dbReference type="InterPro" id="IPR022643">
    <property type="entry name" value="De-COase2_C"/>
</dbReference>
<keyword evidence="2 5" id="KW-0210">Decarboxylase</keyword>
<evidence type="ECO:0000256" key="7">
    <source>
        <dbReference type="PIRSR" id="PIRSR600183-50"/>
    </source>
</evidence>